<keyword evidence="1" id="KW-1015">Disulfide bond</keyword>
<dbReference type="FunFam" id="2.40.10.10:FF:000068">
    <property type="entry name" value="transmembrane protease serine 2"/>
    <property type="match status" value="1"/>
</dbReference>
<protein>
    <recommendedName>
        <fullName evidence="2">Peptidase S1 domain-containing protein</fullName>
    </recommendedName>
</protein>
<dbReference type="SUPFAM" id="SSF50494">
    <property type="entry name" value="Trypsin-like serine proteases"/>
    <property type="match status" value="1"/>
</dbReference>
<sequence length="192" mass="20928">MTKYTVSDVTLPSGEERCIGAWPWAVALGRRLTENNVWFFCGGTLITDQHVITAAHCVKELTYDPSHPEEGYEGLVARIGDLDLDDSVDDGAKPVTILVSRSEWHPKYSESWDGYDIALLTLKTPVEFSGIQLLSNGSLHGSRHSFAAAAAPRPGFVDDSCGRRAASAFRGEVLNCSRHRFTNANGNVSTDS</sequence>
<dbReference type="InterPro" id="IPR001314">
    <property type="entry name" value="Peptidase_S1A"/>
</dbReference>
<evidence type="ECO:0000313" key="3">
    <source>
        <dbReference type="EMBL" id="CAH0393361.1"/>
    </source>
</evidence>
<evidence type="ECO:0000259" key="2">
    <source>
        <dbReference type="PROSITE" id="PS50240"/>
    </source>
</evidence>
<dbReference type="PANTHER" id="PTHR24260">
    <property type="match status" value="1"/>
</dbReference>
<dbReference type="PRINTS" id="PR00722">
    <property type="entry name" value="CHYMOTRYPSIN"/>
</dbReference>
<dbReference type="PROSITE" id="PS00134">
    <property type="entry name" value="TRYPSIN_HIS"/>
    <property type="match status" value="1"/>
</dbReference>
<dbReference type="InterPro" id="IPR009003">
    <property type="entry name" value="Peptidase_S1_PA"/>
</dbReference>
<evidence type="ECO:0000256" key="1">
    <source>
        <dbReference type="ARBA" id="ARBA00023157"/>
    </source>
</evidence>
<gene>
    <name evidence="3" type="ORF">BEMITA_LOCUS11775</name>
</gene>
<dbReference type="PANTHER" id="PTHR24260:SF136">
    <property type="entry name" value="GH08193P-RELATED"/>
    <property type="match status" value="1"/>
</dbReference>
<proteinExistence type="predicted"/>
<feature type="domain" description="Peptidase S1" evidence="2">
    <location>
        <begin position="11"/>
        <end position="192"/>
    </location>
</feature>
<accession>A0A9P0ALN3</accession>
<dbReference type="GO" id="GO:0004252">
    <property type="term" value="F:serine-type endopeptidase activity"/>
    <property type="evidence" value="ECO:0007669"/>
    <property type="project" value="InterPro"/>
</dbReference>
<dbReference type="Pfam" id="PF00089">
    <property type="entry name" value="Trypsin"/>
    <property type="match status" value="1"/>
</dbReference>
<keyword evidence="4" id="KW-1185">Reference proteome</keyword>
<organism evidence="3 4">
    <name type="scientific">Bemisia tabaci</name>
    <name type="common">Sweetpotato whitefly</name>
    <name type="synonym">Aleurodes tabaci</name>
    <dbReference type="NCBI Taxonomy" id="7038"/>
    <lineage>
        <taxon>Eukaryota</taxon>
        <taxon>Metazoa</taxon>
        <taxon>Ecdysozoa</taxon>
        <taxon>Arthropoda</taxon>
        <taxon>Hexapoda</taxon>
        <taxon>Insecta</taxon>
        <taxon>Pterygota</taxon>
        <taxon>Neoptera</taxon>
        <taxon>Paraneoptera</taxon>
        <taxon>Hemiptera</taxon>
        <taxon>Sternorrhyncha</taxon>
        <taxon>Aleyrodoidea</taxon>
        <taxon>Aleyrodidae</taxon>
        <taxon>Aleyrodinae</taxon>
        <taxon>Bemisia</taxon>
    </lineage>
</organism>
<dbReference type="PROSITE" id="PS50240">
    <property type="entry name" value="TRYPSIN_DOM"/>
    <property type="match status" value="1"/>
</dbReference>
<dbReference type="InterPro" id="IPR043504">
    <property type="entry name" value="Peptidase_S1_PA_chymotrypsin"/>
</dbReference>
<dbReference type="Gene3D" id="2.40.10.10">
    <property type="entry name" value="Trypsin-like serine proteases"/>
    <property type="match status" value="1"/>
</dbReference>
<name>A0A9P0ALN3_BEMTA</name>
<dbReference type="AlphaFoldDB" id="A0A9P0ALN3"/>
<dbReference type="Proteomes" id="UP001152759">
    <property type="component" value="Chromosome 7"/>
</dbReference>
<dbReference type="GO" id="GO:0006508">
    <property type="term" value="P:proteolysis"/>
    <property type="evidence" value="ECO:0007669"/>
    <property type="project" value="InterPro"/>
</dbReference>
<dbReference type="EMBL" id="OU963868">
    <property type="protein sequence ID" value="CAH0393361.1"/>
    <property type="molecule type" value="Genomic_DNA"/>
</dbReference>
<reference evidence="3" key="1">
    <citation type="submission" date="2021-12" db="EMBL/GenBank/DDBJ databases">
        <authorList>
            <person name="King R."/>
        </authorList>
    </citation>
    <scope>NUCLEOTIDE SEQUENCE</scope>
</reference>
<dbReference type="InterPro" id="IPR051333">
    <property type="entry name" value="CLIP_Serine_Protease"/>
</dbReference>
<evidence type="ECO:0000313" key="4">
    <source>
        <dbReference type="Proteomes" id="UP001152759"/>
    </source>
</evidence>
<dbReference type="SMART" id="SM00020">
    <property type="entry name" value="Tryp_SPc"/>
    <property type="match status" value="1"/>
</dbReference>
<dbReference type="InterPro" id="IPR018114">
    <property type="entry name" value="TRYPSIN_HIS"/>
</dbReference>
<dbReference type="InterPro" id="IPR001254">
    <property type="entry name" value="Trypsin_dom"/>
</dbReference>